<comment type="caution">
    <text evidence="2">The sequence shown here is derived from an EMBL/GenBank/DDBJ whole genome shotgun (WGS) entry which is preliminary data.</text>
</comment>
<evidence type="ECO:0000256" key="1">
    <source>
        <dbReference type="SAM" id="MobiDB-lite"/>
    </source>
</evidence>
<gene>
    <name evidence="2" type="ORF">D9758_005874</name>
</gene>
<proteinExistence type="predicted"/>
<name>A0A8H5G2S2_9AGAR</name>
<dbReference type="AlphaFoldDB" id="A0A8H5G2S2"/>
<feature type="compositionally biased region" description="Polar residues" evidence="1">
    <location>
        <begin position="222"/>
        <end position="231"/>
    </location>
</feature>
<protein>
    <submittedName>
        <fullName evidence="2">Uncharacterized protein</fullName>
    </submittedName>
</protein>
<dbReference type="Proteomes" id="UP000559256">
    <property type="component" value="Unassembled WGS sequence"/>
</dbReference>
<organism evidence="2 3">
    <name type="scientific">Tetrapyrgos nigripes</name>
    <dbReference type="NCBI Taxonomy" id="182062"/>
    <lineage>
        <taxon>Eukaryota</taxon>
        <taxon>Fungi</taxon>
        <taxon>Dikarya</taxon>
        <taxon>Basidiomycota</taxon>
        <taxon>Agaricomycotina</taxon>
        <taxon>Agaricomycetes</taxon>
        <taxon>Agaricomycetidae</taxon>
        <taxon>Agaricales</taxon>
        <taxon>Marasmiineae</taxon>
        <taxon>Marasmiaceae</taxon>
        <taxon>Tetrapyrgos</taxon>
    </lineage>
</organism>
<feature type="region of interest" description="Disordered" evidence="1">
    <location>
        <begin position="222"/>
        <end position="241"/>
    </location>
</feature>
<accession>A0A8H5G2S2</accession>
<evidence type="ECO:0000313" key="2">
    <source>
        <dbReference type="EMBL" id="KAF5357297.1"/>
    </source>
</evidence>
<sequence length="279" mass="32106">MEYAIKLADYFDENVQNEVLNSLDYPDLETTGLEWLDCFLEERVDETAKASDAPEHEKRIVREVSRILLTCQSVLRTMLSRITPNGQELRPYFLGAWLASLGERYGWAESRWRAARLFDPLLSLIEWATVSFLRDPYRPFPKPALPLPSESIIRLRQIYLQQSRTISITLIPQPTFFFPARADYNHSVERVDKGFSAYESLSTMDELFSRIDLATTVRCSKPNGSFPSQDTRPGFPSSVVPRSPLLQDQSDAYHSPSPRDLLLISKIRSLRRLRSVQCL</sequence>
<evidence type="ECO:0000313" key="3">
    <source>
        <dbReference type="Proteomes" id="UP000559256"/>
    </source>
</evidence>
<dbReference type="EMBL" id="JAACJM010000052">
    <property type="protein sequence ID" value="KAF5357297.1"/>
    <property type="molecule type" value="Genomic_DNA"/>
</dbReference>
<keyword evidence="3" id="KW-1185">Reference proteome</keyword>
<reference evidence="2 3" key="1">
    <citation type="journal article" date="2020" name="ISME J.">
        <title>Uncovering the hidden diversity of litter-decomposition mechanisms in mushroom-forming fungi.</title>
        <authorList>
            <person name="Floudas D."/>
            <person name="Bentzer J."/>
            <person name="Ahren D."/>
            <person name="Johansson T."/>
            <person name="Persson P."/>
            <person name="Tunlid A."/>
        </authorList>
    </citation>
    <scope>NUCLEOTIDE SEQUENCE [LARGE SCALE GENOMIC DNA]</scope>
    <source>
        <strain evidence="2 3">CBS 291.85</strain>
    </source>
</reference>